<comment type="caution">
    <text evidence="1">The sequence shown here is derived from an EMBL/GenBank/DDBJ whole genome shotgun (WGS) entry which is preliminary data.</text>
</comment>
<dbReference type="EMBL" id="JAEFBK010000006">
    <property type="protein sequence ID" value="KAG7593938.1"/>
    <property type="molecule type" value="Genomic_DNA"/>
</dbReference>
<evidence type="ECO:0000313" key="2">
    <source>
        <dbReference type="Proteomes" id="UP000694240"/>
    </source>
</evidence>
<proteinExistence type="predicted"/>
<keyword evidence="2" id="KW-1185">Reference proteome</keyword>
<protein>
    <recommendedName>
        <fullName evidence="3">Reverse transcriptase zinc-binding domain-containing protein</fullName>
    </recommendedName>
</protein>
<sequence length="331" mass="37318">MHVSPLCCLCSSEVETRDHLLLSYVYSRAIWSMELTRLRLSPSPFQNWEVLMCWTGGRNHTSPSTLRKLVTQAIIYATWKQRNNMLHNSQVMLPACHGLFLEDRDRLQITTSLCKDGLIPSSESDPRSATDTQTPPELFCLTPKGLSNLSPARPSLKHVHLPQWNGPAEATRLSRTIPRKRVVTFSSTHQCARPRAWEESSRSYIVLSLWDNSYPYFESMTRHLALVFTDTSPLTISRPPNKATRLITGAGRKQHTTFLVLIPHVTGFSQKTMQRLTISILPDPAFLPSTISNWFRPTLGSSGDRLQITTSLCRDGLIPSSESDLRSATDT</sequence>
<dbReference type="AlphaFoldDB" id="A0A8T2C1K9"/>
<gene>
    <name evidence="1" type="ORF">ISN45_Aa01g027220</name>
</gene>
<evidence type="ECO:0000313" key="1">
    <source>
        <dbReference type="EMBL" id="KAG7593938.1"/>
    </source>
</evidence>
<accession>A0A8T2C1K9</accession>
<organism evidence="1 2">
    <name type="scientific">Arabidopsis thaliana x Arabidopsis arenosa</name>
    <dbReference type="NCBI Taxonomy" id="1240361"/>
    <lineage>
        <taxon>Eukaryota</taxon>
        <taxon>Viridiplantae</taxon>
        <taxon>Streptophyta</taxon>
        <taxon>Embryophyta</taxon>
        <taxon>Tracheophyta</taxon>
        <taxon>Spermatophyta</taxon>
        <taxon>Magnoliopsida</taxon>
        <taxon>eudicotyledons</taxon>
        <taxon>Gunneridae</taxon>
        <taxon>Pentapetalae</taxon>
        <taxon>rosids</taxon>
        <taxon>malvids</taxon>
        <taxon>Brassicales</taxon>
        <taxon>Brassicaceae</taxon>
        <taxon>Camelineae</taxon>
        <taxon>Arabidopsis</taxon>
    </lineage>
</organism>
<name>A0A8T2C1K9_9BRAS</name>
<evidence type="ECO:0008006" key="3">
    <source>
        <dbReference type="Google" id="ProtNLM"/>
    </source>
</evidence>
<reference evidence="1 2" key="1">
    <citation type="submission" date="2020-12" db="EMBL/GenBank/DDBJ databases">
        <title>Concerted genomic and epigenomic changes stabilize Arabidopsis allopolyploids.</title>
        <authorList>
            <person name="Chen Z."/>
        </authorList>
    </citation>
    <scope>NUCLEOTIDE SEQUENCE [LARGE SCALE GENOMIC DNA]</scope>
    <source>
        <strain evidence="1">Allo738</strain>
        <tissue evidence="1">Leaf</tissue>
    </source>
</reference>
<dbReference type="Proteomes" id="UP000694240">
    <property type="component" value="Chromosome 6"/>
</dbReference>